<dbReference type="GO" id="GO:0016994">
    <property type="term" value="F:precorrin-6A reductase activity"/>
    <property type="evidence" value="ECO:0007669"/>
    <property type="project" value="InterPro"/>
</dbReference>
<dbReference type="GO" id="GO:0009236">
    <property type="term" value="P:cobalamin biosynthetic process"/>
    <property type="evidence" value="ECO:0007669"/>
    <property type="project" value="UniProtKB-UniPathway"/>
</dbReference>
<dbReference type="PROSITE" id="PS51014">
    <property type="entry name" value="COBK_CBIJ"/>
    <property type="match status" value="1"/>
</dbReference>
<dbReference type="PANTHER" id="PTHR36925:SF1">
    <property type="entry name" value="COBALT-PRECORRIN-6A REDUCTASE"/>
    <property type="match status" value="1"/>
</dbReference>
<evidence type="ECO:0000256" key="1">
    <source>
        <dbReference type="ARBA" id="ARBA00004953"/>
    </source>
</evidence>
<keyword evidence="2" id="KW-0169">Cobalamin biosynthesis</keyword>
<dbReference type="PANTHER" id="PTHR36925">
    <property type="entry name" value="COBALT-PRECORRIN-6A REDUCTASE"/>
    <property type="match status" value="1"/>
</dbReference>
<dbReference type="RefSeq" id="WP_184661111.1">
    <property type="nucleotide sequence ID" value="NZ_JACHFQ010000008.1"/>
</dbReference>
<sequence length="266" mass="29605">MKRIFIFAGTTEGRELSDRLSKSGFEVSASVATEYGAQLLPKSENLKVLQGRLDSAQMISLLSQADYAYVIDATHPFATEVSKEIKKACNCTKIPYLRLARNTESEEEDVPAQSQNLLYFDDIAQASEWLESQGGKIFVTTGSKELSQICRKITDKSRLFVRVLPSQESLEICRNCGIAESQIIAMQGPFSLESNLSHFREGGAEILLTKESGSKGGYFEKISAAQELGMKIAVIKNPEKARQNDVQTDQIFHSVEEICDKLEFEK</sequence>
<dbReference type="EMBL" id="JACHFQ010000008">
    <property type="protein sequence ID" value="MBB5227158.1"/>
    <property type="molecule type" value="Genomic_DNA"/>
</dbReference>
<comment type="caution">
    <text evidence="4">The sequence shown here is derived from an EMBL/GenBank/DDBJ whole genome shotgun (WGS) entry which is preliminary data.</text>
</comment>
<dbReference type="Proteomes" id="UP000518887">
    <property type="component" value="Unassembled WGS sequence"/>
</dbReference>
<reference evidence="4 5" key="1">
    <citation type="submission" date="2020-08" db="EMBL/GenBank/DDBJ databases">
        <title>Genomic Encyclopedia of Type Strains, Phase IV (KMG-IV): sequencing the most valuable type-strain genomes for metagenomic binning, comparative biology and taxonomic classification.</title>
        <authorList>
            <person name="Goeker M."/>
        </authorList>
    </citation>
    <scope>NUCLEOTIDE SEQUENCE [LARGE SCALE GENOMIC DNA]</scope>
    <source>
        <strain evidence="4 5">DSM 103462</strain>
    </source>
</reference>
<evidence type="ECO:0000313" key="5">
    <source>
        <dbReference type="Proteomes" id="UP000518887"/>
    </source>
</evidence>
<gene>
    <name evidence="4" type="ORF">HNP76_002554</name>
</gene>
<dbReference type="Pfam" id="PF02571">
    <property type="entry name" value="CbiJ"/>
    <property type="match status" value="1"/>
</dbReference>
<keyword evidence="5" id="KW-1185">Reference proteome</keyword>
<evidence type="ECO:0000313" key="4">
    <source>
        <dbReference type="EMBL" id="MBB5227158.1"/>
    </source>
</evidence>
<evidence type="ECO:0000256" key="2">
    <source>
        <dbReference type="ARBA" id="ARBA00022573"/>
    </source>
</evidence>
<dbReference type="AlphaFoldDB" id="A0A7W8GB25"/>
<dbReference type="UniPathway" id="UPA00148"/>
<comment type="pathway">
    <text evidence="1">Cofactor biosynthesis; adenosylcobalamin biosynthesis.</text>
</comment>
<organism evidence="4 5">
    <name type="scientific">Treponema ruminis</name>
    <dbReference type="NCBI Taxonomy" id="744515"/>
    <lineage>
        <taxon>Bacteria</taxon>
        <taxon>Pseudomonadati</taxon>
        <taxon>Spirochaetota</taxon>
        <taxon>Spirochaetia</taxon>
        <taxon>Spirochaetales</taxon>
        <taxon>Treponemataceae</taxon>
        <taxon>Treponema</taxon>
    </lineage>
</organism>
<proteinExistence type="predicted"/>
<protein>
    <submittedName>
        <fullName evidence="4">Precorrin-6x reductase</fullName>
    </submittedName>
</protein>
<dbReference type="NCBIfam" id="TIGR00715">
    <property type="entry name" value="precor6x_red"/>
    <property type="match status" value="1"/>
</dbReference>
<keyword evidence="3" id="KW-0560">Oxidoreductase</keyword>
<accession>A0A7W8GB25</accession>
<evidence type="ECO:0000256" key="3">
    <source>
        <dbReference type="ARBA" id="ARBA00023002"/>
    </source>
</evidence>
<name>A0A7W8GB25_9SPIR</name>
<dbReference type="InterPro" id="IPR003723">
    <property type="entry name" value="Precorrin-6x_reduct"/>
</dbReference>